<evidence type="ECO:0000256" key="2">
    <source>
        <dbReference type="ARBA" id="ARBA00022729"/>
    </source>
</evidence>
<feature type="chain" id="PRO_5045022028" evidence="9">
    <location>
        <begin position="26"/>
        <end position="375"/>
    </location>
</feature>
<keyword evidence="12" id="KW-1185">Reference proteome</keyword>
<dbReference type="CDD" id="cd00190">
    <property type="entry name" value="Tryp_SPc"/>
    <property type="match status" value="1"/>
</dbReference>
<dbReference type="InterPro" id="IPR001254">
    <property type="entry name" value="Trypsin_dom"/>
</dbReference>
<reference evidence="13 14" key="1">
    <citation type="submission" date="2025-05" db="UniProtKB">
        <authorList>
            <consortium name="RefSeq"/>
        </authorList>
    </citation>
    <scope>IDENTIFICATION</scope>
    <source>
        <tissue evidence="13 14">Muscle</tissue>
    </source>
</reference>
<dbReference type="PANTHER" id="PTHR24252">
    <property type="entry name" value="ACROSIN-RELATED"/>
    <property type="match status" value="1"/>
</dbReference>
<keyword evidence="5 8" id="KW-0720">Serine protease</keyword>
<feature type="domain" description="Clip" evidence="11">
    <location>
        <begin position="39"/>
        <end position="84"/>
    </location>
</feature>
<dbReference type="PANTHER" id="PTHR24252:SF7">
    <property type="entry name" value="HYALIN"/>
    <property type="match status" value="1"/>
</dbReference>
<evidence type="ECO:0000256" key="9">
    <source>
        <dbReference type="SAM" id="SignalP"/>
    </source>
</evidence>
<accession>A0ABM1BK11</accession>
<dbReference type="Proteomes" id="UP000694941">
    <property type="component" value="Unplaced"/>
</dbReference>
<gene>
    <name evidence="13 14" type="primary">LOC106467688</name>
</gene>
<dbReference type="InterPro" id="IPR009003">
    <property type="entry name" value="Peptidase_S1_PA"/>
</dbReference>
<keyword evidence="2 9" id="KW-0732">Signal</keyword>
<protein>
    <submittedName>
        <fullName evidence="13 14">Proclotting enzyme-like</fullName>
    </submittedName>
</protein>
<sequence>MLVNNMFSLLCFPLLMSMFSCSSLGRQRRQFVFPDDEESCSNRFTNDGICKDVLNCRDLLQKNDYNLLKESICGFEGITPKVCCPKQSIVNPITEAPPKTTTTERPPIRIPSNLPKQCGNRNITTTRIIGGQEATPGAWPWMAAVYIKQGGIRSVQCGGALVTNRHVITASHCVVNSLGTDVMRADVFSVRLGEHNLYSTNDSSDPIDFAVTSVKHHENFVLATYLNDIAILKLNDTVTFTHKIKPICLPYESLRYEDLAMRNPFVAGWGTTAFNGPSSAVLREVQLPIWGHEPCRQAYEKDLNITNVYMCAGYADGGKDACQGDSGGPMMLPDKSGNFYLVGIVSFGKKCALPGFPGVYTKVTEFLDWIAVNMV</sequence>
<dbReference type="PROSITE" id="PS00135">
    <property type="entry name" value="TRYPSIN_SER"/>
    <property type="match status" value="1"/>
</dbReference>
<keyword evidence="3 8" id="KW-0378">Hydrolase</keyword>
<dbReference type="Gene3D" id="3.30.1640.30">
    <property type="match status" value="1"/>
</dbReference>
<evidence type="ECO:0000256" key="1">
    <source>
        <dbReference type="ARBA" id="ARBA00022670"/>
    </source>
</evidence>
<keyword evidence="1 8" id="KW-0645">Protease</keyword>
<keyword evidence="6" id="KW-1015">Disulfide bond</keyword>
<proteinExistence type="inferred from homology"/>
<evidence type="ECO:0000256" key="3">
    <source>
        <dbReference type="ARBA" id="ARBA00022801"/>
    </source>
</evidence>
<dbReference type="RefSeq" id="XP_022251597.1">
    <property type="nucleotide sequence ID" value="XM_022395889.1"/>
</dbReference>
<name>A0ABM1BK11_LIMPO</name>
<dbReference type="PRINTS" id="PR00722">
    <property type="entry name" value="CHYMOTRYPSIN"/>
</dbReference>
<evidence type="ECO:0000313" key="12">
    <source>
        <dbReference type="Proteomes" id="UP000694941"/>
    </source>
</evidence>
<evidence type="ECO:0000256" key="5">
    <source>
        <dbReference type="ARBA" id="ARBA00022825"/>
    </source>
</evidence>
<dbReference type="SMART" id="SM00020">
    <property type="entry name" value="Tryp_SPc"/>
    <property type="match status" value="1"/>
</dbReference>
<feature type="signal peptide" evidence="9">
    <location>
        <begin position="1"/>
        <end position="25"/>
    </location>
</feature>
<evidence type="ECO:0000256" key="7">
    <source>
        <dbReference type="ARBA" id="ARBA00024195"/>
    </source>
</evidence>
<keyword evidence="4" id="KW-0353">Hemolymph clotting</keyword>
<comment type="similarity">
    <text evidence="7">Belongs to the peptidase S1 family. CLIP subfamily.</text>
</comment>
<dbReference type="InterPro" id="IPR018114">
    <property type="entry name" value="TRYPSIN_HIS"/>
</dbReference>
<evidence type="ECO:0000256" key="4">
    <source>
        <dbReference type="ARBA" id="ARBA00022820"/>
    </source>
</evidence>
<evidence type="ECO:0000256" key="8">
    <source>
        <dbReference type="RuleBase" id="RU363034"/>
    </source>
</evidence>
<dbReference type="GeneID" id="106467688"/>
<dbReference type="PROSITE" id="PS00134">
    <property type="entry name" value="TRYPSIN_HIS"/>
    <property type="match status" value="1"/>
</dbReference>
<dbReference type="InterPro" id="IPR033116">
    <property type="entry name" value="TRYPSIN_SER"/>
</dbReference>
<dbReference type="SUPFAM" id="SSF50494">
    <property type="entry name" value="Trypsin-like serine proteases"/>
    <property type="match status" value="1"/>
</dbReference>
<feature type="domain" description="Peptidase S1" evidence="10">
    <location>
        <begin position="128"/>
        <end position="375"/>
    </location>
</feature>
<dbReference type="Gene3D" id="2.40.10.10">
    <property type="entry name" value="Trypsin-like serine proteases"/>
    <property type="match status" value="3"/>
</dbReference>
<dbReference type="InterPro" id="IPR038565">
    <property type="entry name" value="CLIP_sf"/>
</dbReference>
<dbReference type="Pfam" id="PF00089">
    <property type="entry name" value="Trypsin"/>
    <property type="match status" value="1"/>
</dbReference>
<dbReference type="SMART" id="SM00680">
    <property type="entry name" value="CLIP"/>
    <property type="match status" value="1"/>
</dbReference>
<dbReference type="InterPro" id="IPR043504">
    <property type="entry name" value="Peptidase_S1_PA_chymotrypsin"/>
</dbReference>
<evidence type="ECO:0000256" key="6">
    <source>
        <dbReference type="ARBA" id="ARBA00023157"/>
    </source>
</evidence>
<dbReference type="PROSITE" id="PS51888">
    <property type="entry name" value="CLIP"/>
    <property type="match status" value="1"/>
</dbReference>
<evidence type="ECO:0000313" key="13">
    <source>
        <dbReference type="RefSeq" id="XP_013783518.1"/>
    </source>
</evidence>
<evidence type="ECO:0000259" key="10">
    <source>
        <dbReference type="PROSITE" id="PS50240"/>
    </source>
</evidence>
<evidence type="ECO:0000313" key="14">
    <source>
        <dbReference type="RefSeq" id="XP_022251597.1"/>
    </source>
</evidence>
<dbReference type="RefSeq" id="XP_013783518.1">
    <property type="nucleotide sequence ID" value="XM_013928064.2"/>
</dbReference>
<evidence type="ECO:0000259" key="11">
    <source>
        <dbReference type="PROSITE" id="PS51888"/>
    </source>
</evidence>
<organism evidence="12 13">
    <name type="scientific">Limulus polyphemus</name>
    <name type="common">Atlantic horseshoe crab</name>
    <dbReference type="NCBI Taxonomy" id="6850"/>
    <lineage>
        <taxon>Eukaryota</taxon>
        <taxon>Metazoa</taxon>
        <taxon>Ecdysozoa</taxon>
        <taxon>Arthropoda</taxon>
        <taxon>Chelicerata</taxon>
        <taxon>Merostomata</taxon>
        <taxon>Xiphosura</taxon>
        <taxon>Limulidae</taxon>
        <taxon>Limulus</taxon>
    </lineage>
</organism>
<dbReference type="InterPro" id="IPR022700">
    <property type="entry name" value="CLIP"/>
</dbReference>
<dbReference type="InterPro" id="IPR001314">
    <property type="entry name" value="Peptidase_S1A"/>
</dbReference>
<dbReference type="PROSITE" id="PS50240">
    <property type="entry name" value="TRYPSIN_DOM"/>
    <property type="match status" value="1"/>
</dbReference>